<accession>A0ABX8WMR2</accession>
<dbReference type="EMBL" id="CP080590">
    <property type="protein sequence ID" value="QYO78857.1"/>
    <property type="molecule type" value="Genomic_DNA"/>
</dbReference>
<organism evidence="1 2">
    <name type="scientific">Devosia salina</name>
    <dbReference type="NCBI Taxonomy" id="2860336"/>
    <lineage>
        <taxon>Bacteria</taxon>
        <taxon>Pseudomonadati</taxon>
        <taxon>Pseudomonadota</taxon>
        <taxon>Alphaproteobacteria</taxon>
        <taxon>Hyphomicrobiales</taxon>
        <taxon>Devosiaceae</taxon>
        <taxon>Devosia</taxon>
    </lineage>
</organism>
<gene>
    <name evidence="1" type="ORF">K1X15_10110</name>
</gene>
<evidence type="ECO:0000313" key="2">
    <source>
        <dbReference type="Proteomes" id="UP000825799"/>
    </source>
</evidence>
<evidence type="ECO:0000313" key="1">
    <source>
        <dbReference type="EMBL" id="QYO78857.1"/>
    </source>
</evidence>
<dbReference type="Proteomes" id="UP000825799">
    <property type="component" value="Chromosome"/>
</dbReference>
<protein>
    <submittedName>
        <fullName evidence="1">Uncharacterized protein</fullName>
    </submittedName>
</protein>
<dbReference type="RefSeq" id="WP_220307309.1">
    <property type="nucleotide sequence ID" value="NZ_CP080590.1"/>
</dbReference>
<reference evidence="1 2" key="1">
    <citation type="submission" date="2021-08" db="EMBL/GenBank/DDBJ databases">
        <title>Devosia salina sp. nov., isolated from the South China Sea sediment.</title>
        <authorList>
            <person name="Zhou Z."/>
        </authorList>
    </citation>
    <scope>NUCLEOTIDE SEQUENCE [LARGE SCALE GENOMIC DNA]</scope>
    <source>
        <strain evidence="1 2">SCS-3</strain>
    </source>
</reference>
<name>A0ABX8WMR2_9HYPH</name>
<proteinExistence type="predicted"/>
<keyword evidence="2" id="KW-1185">Reference proteome</keyword>
<sequence>MGEAGQSGDALRQLSDSEVGILIKRCAAALKAHGTDFHRGDDKENALTAFESTMVLLLEVRDLHPSRRVDIDAVLVRFGYPVQVN</sequence>